<dbReference type="EMBL" id="CADEBC010000532">
    <property type="protein sequence ID" value="CAB3248093.1"/>
    <property type="molecule type" value="Genomic_DNA"/>
</dbReference>
<keyword evidence="2" id="KW-0732">Signal</keyword>
<feature type="domain" description="Carboxylesterase type B" evidence="3">
    <location>
        <begin position="20"/>
        <end position="514"/>
    </location>
</feature>
<sequence length="623" mass="69358">MYMCVLICMFLTCASGGSVTVVTSAGSIVGQREDGYDTYFGVPYAKVDENNPFGNTLVYPKFETPFIANDSSILCPQSIFKVSDTLQCLRLNIYVPHTTRSSKKLPILVWFHGGGFAFGSGGEYGAKHLVKRGIIVITVNYRLGPYGFLCLDDPTVPGNQGMKDQIEALRWIKKYIGAFNGNPNKVTIAGESYGGGAVDLHLYSEYEMLFDKAIVQSGSIFDEGFYVKPDKNAAIKIAQHLGHRVNETKDALKELANENPRSVMSAALNLSLPMCVCKEKRFPGVNNFVASDPFHLEKAERIRNTKIMIGYTSMELLFAYANQTKDFWDKLGNVFVEGLKRNFIMSSDEYTALGDILKKFYLGAKEIGPNSIIELSESASDFVVNHAEERSIDKYMQANMDAHNAKGKVYKYMFSYIGGSTYKDIPGSGAAHTEELKYLFDWETPIAGAEQTLIRSRMTALWANFVKYGNPTPSKTQELPVLWTPVIGKSRPYLNIDVEMSMKDQAYNRRMAFWDLMWKTYEKKSSPVSGSQCVALPLQMQGWASPSKLITIVPKTVVMWTFGGGIQNPTAGSWQELAVYPLGQAQSSTPRAGSDLLRPGIAVSRETLRTLDEKPKYLLSIKE</sequence>
<protein>
    <recommendedName>
        <fullName evidence="3">Carboxylesterase type B domain-containing protein</fullName>
    </recommendedName>
</protein>
<dbReference type="InterPro" id="IPR050309">
    <property type="entry name" value="Type-B_Carboxylest/Lipase"/>
</dbReference>
<keyword evidence="1" id="KW-0325">Glycoprotein</keyword>
<evidence type="ECO:0000256" key="1">
    <source>
        <dbReference type="ARBA" id="ARBA00023180"/>
    </source>
</evidence>
<feature type="signal peptide" evidence="2">
    <location>
        <begin position="1"/>
        <end position="16"/>
    </location>
</feature>
<evidence type="ECO:0000256" key="2">
    <source>
        <dbReference type="SAM" id="SignalP"/>
    </source>
</evidence>
<dbReference type="Gene3D" id="3.40.50.1820">
    <property type="entry name" value="alpha/beta hydrolase"/>
    <property type="match status" value="1"/>
</dbReference>
<name>A0A8S1AG35_ARCPL</name>
<evidence type="ECO:0000259" key="3">
    <source>
        <dbReference type="Pfam" id="PF00135"/>
    </source>
</evidence>
<dbReference type="SUPFAM" id="SSF53474">
    <property type="entry name" value="alpha/beta-Hydrolases"/>
    <property type="match status" value="1"/>
</dbReference>
<dbReference type="InterPro" id="IPR002018">
    <property type="entry name" value="CarbesteraseB"/>
</dbReference>
<proteinExistence type="predicted"/>
<dbReference type="AlphaFoldDB" id="A0A8S1AG35"/>
<evidence type="ECO:0000313" key="5">
    <source>
        <dbReference type="Proteomes" id="UP000494106"/>
    </source>
</evidence>
<gene>
    <name evidence="4" type="ORF">APLA_LOCUS11488</name>
</gene>
<dbReference type="PANTHER" id="PTHR11559">
    <property type="entry name" value="CARBOXYLESTERASE"/>
    <property type="match status" value="1"/>
</dbReference>
<keyword evidence="5" id="KW-1185">Reference proteome</keyword>
<dbReference type="Pfam" id="PF00135">
    <property type="entry name" value="COesterase"/>
    <property type="match status" value="1"/>
</dbReference>
<evidence type="ECO:0000313" key="4">
    <source>
        <dbReference type="EMBL" id="CAB3248093.1"/>
    </source>
</evidence>
<dbReference type="Proteomes" id="UP000494106">
    <property type="component" value="Unassembled WGS sequence"/>
</dbReference>
<comment type="caution">
    <text evidence="4">The sequence shown here is derived from an EMBL/GenBank/DDBJ whole genome shotgun (WGS) entry which is preliminary data.</text>
</comment>
<reference evidence="4 5" key="1">
    <citation type="submission" date="2020-04" db="EMBL/GenBank/DDBJ databases">
        <authorList>
            <person name="Wallbank WR R."/>
            <person name="Pardo Diaz C."/>
            <person name="Kozak K."/>
            <person name="Martin S."/>
            <person name="Jiggins C."/>
            <person name="Moest M."/>
            <person name="Warren A I."/>
            <person name="Byers J.R.P. K."/>
            <person name="Montejo-Kovacevich G."/>
            <person name="Yen C E."/>
        </authorList>
    </citation>
    <scope>NUCLEOTIDE SEQUENCE [LARGE SCALE GENOMIC DNA]</scope>
</reference>
<organism evidence="4 5">
    <name type="scientific">Arctia plantaginis</name>
    <name type="common">Wood tiger moth</name>
    <name type="synonym">Phalaena plantaginis</name>
    <dbReference type="NCBI Taxonomy" id="874455"/>
    <lineage>
        <taxon>Eukaryota</taxon>
        <taxon>Metazoa</taxon>
        <taxon>Ecdysozoa</taxon>
        <taxon>Arthropoda</taxon>
        <taxon>Hexapoda</taxon>
        <taxon>Insecta</taxon>
        <taxon>Pterygota</taxon>
        <taxon>Neoptera</taxon>
        <taxon>Endopterygota</taxon>
        <taxon>Lepidoptera</taxon>
        <taxon>Glossata</taxon>
        <taxon>Ditrysia</taxon>
        <taxon>Noctuoidea</taxon>
        <taxon>Erebidae</taxon>
        <taxon>Arctiinae</taxon>
        <taxon>Arctia</taxon>
    </lineage>
</organism>
<dbReference type="InterPro" id="IPR029058">
    <property type="entry name" value="AB_hydrolase_fold"/>
</dbReference>
<feature type="chain" id="PRO_5035747913" description="Carboxylesterase type B domain-containing protein" evidence="2">
    <location>
        <begin position="17"/>
        <end position="623"/>
    </location>
</feature>
<accession>A0A8S1AG35</accession>
<dbReference type="OrthoDB" id="3200163at2759"/>